<sequence length="174" mass="19105">MFFKLILILVLLQVVAAWAPVGRGEVMATLQSLGSYDQAKNKAAMKPPKASKKEALATKATKINGVAGKSLKHNKTEIVEKIKTRLADMVKSSGESISALMNKPHTTGAMRYRLAMKANSQKLRVVPECRNQYCCGECSGNHTLHTGPWYKCYGDCNKNHPVKNKDYRPAAQAA</sequence>
<organism evidence="2 3">
    <name type="scientific">Cylicocyclus nassatus</name>
    <name type="common">Nematode worm</name>
    <dbReference type="NCBI Taxonomy" id="53992"/>
    <lineage>
        <taxon>Eukaryota</taxon>
        <taxon>Metazoa</taxon>
        <taxon>Ecdysozoa</taxon>
        <taxon>Nematoda</taxon>
        <taxon>Chromadorea</taxon>
        <taxon>Rhabditida</taxon>
        <taxon>Rhabditina</taxon>
        <taxon>Rhabditomorpha</taxon>
        <taxon>Strongyloidea</taxon>
        <taxon>Strongylidae</taxon>
        <taxon>Cylicocyclus</taxon>
    </lineage>
</organism>
<evidence type="ECO:0000313" key="2">
    <source>
        <dbReference type="EMBL" id="CAJ0594850.1"/>
    </source>
</evidence>
<feature type="signal peptide" evidence="1">
    <location>
        <begin position="1"/>
        <end position="17"/>
    </location>
</feature>
<dbReference type="EMBL" id="CATQJL010000112">
    <property type="protein sequence ID" value="CAJ0594850.1"/>
    <property type="molecule type" value="Genomic_DNA"/>
</dbReference>
<dbReference type="Proteomes" id="UP001176961">
    <property type="component" value="Unassembled WGS sequence"/>
</dbReference>
<evidence type="ECO:0000256" key="1">
    <source>
        <dbReference type="SAM" id="SignalP"/>
    </source>
</evidence>
<gene>
    <name evidence="2" type="ORF">CYNAS_LOCUS6833</name>
</gene>
<reference evidence="2" key="1">
    <citation type="submission" date="2023-07" db="EMBL/GenBank/DDBJ databases">
        <authorList>
            <consortium name="CYATHOMIX"/>
        </authorList>
    </citation>
    <scope>NUCLEOTIDE SEQUENCE</scope>
    <source>
        <strain evidence="2">N/A</strain>
    </source>
</reference>
<evidence type="ECO:0000313" key="3">
    <source>
        <dbReference type="Proteomes" id="UP001176961"/>
    </source>
</evidence>
<keyword evidence="1" id="KW-0732">Signal</keyword>
<accession>A0AA36GMK6</accession>
<proteinExistence type="predicted"/>
<protein>
    <submittedName>
        <fullName evidence="2">Uncharacterized protein</fullName>
    </submittedName>
</protein>
<feature type="chain" id="PRO_5041284800" evidence="1">
    <location>
        <begin position="18"/>
        <end position="174"/>
    </location>
</feature>
<comment type="caution">
    <text evidence="2">The sequence shown here is derived from an EMBL/GenBank/DDBJ whole genome shotgun (WGS) entry which is preliminary data.</text>
</comment>
<dbReference type="AlphaFoldDB" id="A0AA36GMK6"/>
<name>A0AA36GMK6_CYLNA</name>
<keyword evidence="3" id="KW-1185">Reference proteome</keyword>